<evidence type="ECO:0000256" key="9">
    <source>
        <dbReference type="SAM" id="Phobius"/>
    </source>
</evidence>
<feature type="transmembrane region" description="Helical" evidence="9">
    <location>
        <begin position="299"/>
        <end position="319"/>
    </location>
</feature>
<feature type="transmembrane region" description="Helical" evidence="9">
    <location>
        <begin position="36"/>
        <end position="55"/>
    </location>
</feature>
<keyword evidence="5" id="KW-0029">Amino-acid transport</keyword>
<keyword evidence="6 9" id="KW-1133">Transmembrane helix</keyword>
<reference evidence="10 11" key="1">
    <citation type="journal article" date="2019" name="Int. J. Syst. Evol. Microbiol.">
        <title>The Global Catalogue of Microorganisms (GCM) 10K type strain sequencing project: providing services to taxonomists for standard genome sequencing and annotation.</title>
        <authorList>
            <consortium name="The Broad Institute Genomics Platform"/>
            <consortium name="The Broad Institute Genome Sequencing Center for Infectious Disease"/>
            <person name="Wu L."/>
            <person name="Ma J."/>
        </authorList>
    </citation>
    <scope>NUCLEOTIDE SEQUENCE [LARGE SCALE GENOMIC DNA]</scope>
    <source>
        <strain evidence="10 11">JCM 10671</strain>
    </source>
</reference>
<evidence type="ECO:0000313" key="10">
    <source>
        <dbReference type="EMBL" id="GAA0637156.1"/>
    </source>
</evidence>
<evidence type="ECO:0000313" key="11">
    <source>
        <dbReference type="Proteomes" id="UP001500957"/>
    </source>
</evidence>
<evidence type="ECO:0008006" key="12">
    <source>
        <dbReference type="Google" id="ProtNLM"/>
    </source>
</evidence>
<evidence type="ECO:0000256" key="8">
    <source>
        <dbReference type="ARBA" id="ARBA00037998"/>
    </source>
</evidence>
<feature type="transmembrane region" description="Helical" evidence="9">
    <location>
        <begin position="6"/>
        <end position="29"/>
    </location>
</feature>
<keyword evidence="11" id="KW-1185">Reference proteome</keyword>
<sequence>MHLSLLDTVLIAGFVNAGLYGFLPISIILSYRISRTIAFVHGGIAAAAALCYWLLCFRSPEFLPGEDVVPNFIVQFGSDADGAHRYGSRPELDPFVALLLVIVLGAAIGAAYGWIVMSRRIASLNIMTLTIVSLGGMMALIGFFQYLNVQPDSLPDSPFGNHTYVFHDVPLTRHRLVTLAVVAVLSMILGVLLTRTHTGLVIRALADDQEAGVWCGVKLRAVGTLVYAGSGALAALAGVLIAVTAGPNPAEMLLLFLNGLAIAAVGGMRSIPLAFLGALVFSFLETALIIGVFGTVDRAVQTLVLYGSLLAIIVAVARFRRENVFLLERQSL</sequence>
<feature type="transmembrane region" description="Helical" evidence="9">
    <location>
        <begin position="124"/>
        <end position="147"/>
    </location>
</feature>
<feature type="transmembrane region" description="Helical" evidence="9">
    <location>
        <begin position="95"/>
        <end position="117"/>
    </location>
</feature>
<evidence type="ECO:0000256" key="6">
    <source>
        <dbReference type="ARBA" id="ARBA00022989"/>
    </source>
</evidence>
<dbReference type="RefSeq" id="WP_344609405.1">
    <property type="nucleotide sequence ID" value="NZ_BAAAHE010000052.1"/>
</dbReference>
<proteinExistence type="inferred from homology"/>
<dbReference type="PANTHER" id="PTHR11795:SF445">
    <property type="entry name" value="AMINO ACID ABC TRANSPORTER PERMEASE PROTEIN"/>
    <property type="match status" value="1"/>
</dbReference>
<feature type="transmembrane region" description="Helical" evidence="9">
    <location>
        <begin position="176"/>
        <end position="194"/>
    </location>
</feature>
<dbReference type="Pfam" id="PF02653">
    <property type="entry name" value="BPD_transp_2"/>
    <property type="match status" value="1"/>
</dbReference>
<comment type="similarity">
    <text evidence="8">Belongs to the binding-protein-dependent transport system permease family. LivHM subfamily.</text>
</comment>
<dbReference type="InterPro" id="IPR001851">
    <property type="entry name" value="ABC_transp_permease"/>
</dbReference>
<dbReference type="Proteomes" id="UP001500957">
    <property type="component" value="Unassembled WGS sequence"/>
</dbReference>
<name>A0ABN1HBS2_9ACTN</name>
<feature type="transmembrane region" description="Helical" evidence="9">
    <location>
        <begin position="252"/>
        <end position="268"/>
    </location>
</feature>
<dbReference type="EMBL" id="BAAAHE010000052">
    <property type="protein sequence ID" value="GAA0637156.1"/>
    <property type="molecule type" value="Genomic_DNA"/>
</dbReference>
<evidence type="ECO:0000256" key="3">
    <source>
        <dbReference type="ARBA" id="ARBA00022475"/>
    </source>
</evidence>
<keyword evidence="4 9" id="KW-0812">Transmembrane</keyword>
<keyword evidence="2" id="KW-0813">Transport</keyword>
<dbReference type="CDD" id="cd06582">
    <property type="entry name" value="TM_PBP1_LivH_like"/>
    <property type="match status" value="1"/>
</dbReference>
<evidence type="ECO:0000256" key="2">
    <source>
        <dbReference type="ARBA" id="ARBA00022448"/>
    </source>
</evidence>
<feature type="transmembrane region" description="Helical" evidence="9">
    <location>
        <begin position="225"/>
        <end position="246"/>
    </location>
</feature>
<accession>A0ABN1HBS2</accession>
<evidence type="ECO:0000256" key="7">
    <source>
        <dbReference type="ARBA" id="ARBA00023136"/>
    </source>
</evidence>
<protein>
    <recommendedName>
        <fullName evidence="12">Branched-chain amino acid ABC transporter permease</fullName>
    </recommendedName>
</protein>
<feature type="transmembrane region" description="Helical" evidence="9">
    <location>
        <begin position="273"/>
        <end position="293"/>
    </location>
</feature>
<dbReference type="PANTHER" id="PTHR11795">
    <property type="entry name" value="BRANCHED-CHAIN AMINO ACID TRANSPORT SYSTEM PERMEASE PROTEIN LIVH"/>
    <property type="match status" value="1"/>
</dbReference>
<organism evidence="10 11">
    <name type="scientific">Sporichthya brevicatena</name>
    <dbReference type="NCBI Taxonomy" id="171442"/>
    <lineage>
        <taxon>Bacteria</taxon>
        <taxon>Bacillati</taxon>
        <taxon>Actinomycetota</taxon>
        <taxon>Actinomycetes</taxon>
        <taxon>Sporichthyales</taxon>
        <taxon>Sporichthyaceae</taxon>
        <taxon>Sporichthya</taxon>
    </lineage>
</organism>
<dbReference type="InterPro" id="IPR052157">
    <property type="entry name" value="BCAA_transport_permease"/>
</dbReference>
<keyword evidence="3" id="KW-1003">Cell membrane</keyword>
<keyword evidence="7 9" id="KW-0472">Membrane</keyword>
<comment type="subcellular location">
    <subcellularLocation>
        <location evidence="1">Cell membrane</location>
        <topology evidence="1">Multi-pass membrane protein</topology>
    </subcellularLocation>
</comment>
<evidence type="ECO:0000256" key="1">
    <source>
        <dbReference type="ARBA" id="ARBA00004651"/>
    </source>
</evidence>
<evidence type="ECO:0000256" key="4">
    <source>
        <dbReference type="ARBA" id="ARBA00022692"/>
    </source>
</evidence>
<comment type="caution">
    <text evidence="10">The sequence shown here is derived from an EMBL/GenBank/DDBJ whole genome shotgun (WGS) entry which is preliminary data.</text>
</comment>
<evidence type="ECO:0000256" key="5">
    <source>
        <dbReference type="ARBA" id="ARBA00022970"/>
    </source>
</evidence>
<gene>
    <name evidence="10" type="ORF">GCM10009547_46850</name>
</gene>